<dbReference type="EMBL" id="AOIL01000042">
    <property type="protein sequence ID" value="ELY90861.1"/>
    <property type="molecule type" value="Genomic_DNA"/>
</dbReference>
<evidence type="ECO:0008006" key="9">
    <source>
        <dbReference type="Google" id="ProtNLM"/>
    </source>
</evidence>
<proteinExistence type="predicted"/>
<dbReference type="Proteomes" id="UP000011648">
    <property type="component" value="Unassembled WGS sequence"/>
</dbReference>
<feature type="transmembrane region" description="Helical" evidence="6">
    <location>
        <begin position="7"/>
        <end position="25"/>
    </location>
</feature>
<comment type="caution">
    <text evidence="7">The sequence shown here is derived from an EMBL/GenBank/DDBJ whole genome shotgun (WGS) entry which is preliminary data.</text>
</comment>
<keyword evidence="3 6" id="KW-0812">Transmembrane</keyword>
<name>L9ZXQ1_9EURY</name>
<protein>
    <recommendedName>
        <fullName evidence="9">Cytochrome C oxidase subunit IV</fullName>
    </recommendedName>
</protein>
<keyword evidence="4 6" id="KW-1133">Transmembrane helix</keyword>
<dbReference type="AlphaFoldDB" id="L9ZXQ1"/>
<sequence length="86" mass="9552">MANLRTYTLIYILLVALATGKFVFFEFNFAYATAIGGTIVLAVTKILLIAGYYQHLIEEPRAISYMMATAVFMVFLLVIAAGYSIQ</sequence>
<reference evidence="7 8" key="1">
    <citation type="journal article" date="2014" name="PLoS Genet.">
        <title>Phylogenetically driven sequencing of extremely halophilic archaea reveals strategies for static and dynamic osmo-response.</title>
        <authorList>
            <person name="Becker E.A."/>
            <person name="Seitzer P.M."/>
            <person name="Tritt A."/>
            <person name="Larsen D."/>
            <person name="Krusor M."/>
            <person name="Yao A.I."/>
            <person name="Wu D."/>
            <person name="Madern D."/>
            <person name="Eisen J.A."/>
            <person name="Darling A.E."/>
            <person name="Facciotti M.T."/>
        </authorList>
    </citation>
    <scope>NUCLEOTIDE SEQUENCE [LARGE SCALE GENOMIC DNA]</scope>
    <source>
        <strain evidence="7 8">DSM 12281</strain>
    </source>
</reference>
<dbReference type="GO" id="GO:0005886">
    <property type="term" value="C:plasma membrane"/>
    <property type="evidence" value="ECO:0007669"/>
    <property type="project" value="UniProtKB-SubCell"/>
</dbReference>
<dbReference type="Pfam" id="PF03626">
    <property type="entry name" value="COX4_pro"/>
    <property type="match status" value="1"/>
</dbReference>
<evidence type="ECO:0000313" key="7">
    <source>
        <dbReference type="EMBL" id="ELY90861.1"/>
    </source>
</evidence>
<organism evidence="7 8">
    <name type="scientific">Natrialba taiwanensis DSM 12281</name>
    <dbReference type="NCBI Taxonomy" id="1230458"/>
    <lineage>
        <taxon>Archaea</taxon>
        <taxon>Methanobacteriati</taxon>
        <taxon>Methanobacteriota</taxon>
        <taxon>Stenosarchaea group</taxon>
        <taxon>Halobacteria</taxon>
        <taxon>Halobacteriales</taxon>
        <taxon>Natrialbaceae</taxon>
        <taxon>Natrialba</taxon>
    </lineage>
</organism>
<evidence type="ECO:0000256" key="4">
    <source>
        <dbReference type="ARBA" id="ARBA00022989"/>
    </source>
</evidence>
<feature type="transmembrane region" description="Helical" evidence="6">
    <location>
        <begin position="31"/>
        <end position="53"/>
    </location>
</feature>
<dbReference type="OrthoDB" id="201875at2157"/>
<accession>L9ZXQ1</accession>
<evidence type="ECO:0000256" key="5">
    <source>
        <dbReference type="ARBA" id="ARBA00023136"/>
    </source>
</evidence>
<feature type="transmembrane region" description="Helical" evidence="6">
    <location>
        <begin position="65"/>
        <end position="85"/>
    </location>
</feature>
<keyword evidence="8" id="KW-1185">Reference proteome</keyword>
<comment type="subcellular location">
    <subcellularLocation>
        <location evidence="1">Cell membrane</location>
        <topology evidence="1">Multi-pass membrane protein</topology>
    </subcellularLocation>
</comment>
<evidence type="ECO:0000256" key="3">
    <source>
        <dbReference type="ARBA" id="ARBA00022692"/>
    </source>
</evidence>
<dbReference type="RefSeq" id="WP_006666637.1">
    <property type="nucleotide sequence ID" value="NZ_AOIL01000042.1"/>
</dbReference>
<gene>
    <name evidence="7" type="ORF">C484_11576</name>
</gene>
<evidence type="ECO:0000256" key="1">
    <source>
        <dbReference type="ARBA" id="ARBA00004651"/>
    </source>
</evidence>
<evidence type="ECO:0000313" key="8">
    <source>
        <dbReference type="Proteomes" id="UP000011648"/>
    </source>
</evidence>
<keyword evidence="5 6" id="KW-0472">Membrane</keyword>
<evidence type="ECO:0000256" key="6">
    <source>
        <dbReference type="SAM" id="Phobius"/>
    </source>
</evidence>
<evidence type="ECO:0000256" key="2">
    <source>
        <dbReference type="ARBA" id="ARBA00022475"/>
    </source>
</evidence>
<dbReference type="PATRIC" id="fig|1230458.4.peg.2326"/>
<dbReference type="InterPro" id="IPR005171">
    <property type="entry name" value="Cyt_c_oxidase_su4_prok"/>
</dbReference>
<keyword evidence="2" id="KW-1003">Cell membrane</keyword>
<dbReference type="STRING" id="1230458.C484_11576"/>